<evidence type="ECO:0000313" key="2">
    <source>
        <dbReference type="Proteomes" id="UP000535543"/>
    </source>
</evidence>
<dbReference type="AlphaFoldDB" id="A0A848KM02"/>
<protein>
    <recommendedName>
        <fullName evidence="3">PIN domain-containing protein</fullName>
    </recommendedName>
</protein>
<dbReference type="EMBL" id="VCQU01000016">
    <property type="protein sequence ID" value="NMN99279.1"/>
    <property type="molecule type" value="Genomic_DNA"/>
</dbReference>
<dbReference type="Proteomes" id="UP000535543">
    <property type="component" value="Unassembled WGS sequence"/>
</dbReference>
<sequence length="224" mass="24124">MTTARRAVDNDVIIKMSCYRLLSELTALSDGAYSVGILGAARFVVRQVLARKFGIEDRAAALVEFTTFLADVEELEPTASEIDLATELEELANRQSVGLDLGESQLCAIVITRGFETLITGDKRAIQAAEELKVFCPALESLAGRVVCLEQVIVGISNATGYGTSRSKVCAERAVDTALSICFSCWNPSLPDDATVARAFRSYIQNLRNAAPTLLHPGDSFPSS</sequence>
<organism evidence="1 2">
    <name type="scientific">Antrihabitans stalactiti</name>
    <dbReference type="NCBI Taxonomy" id="2584121"/>
    <lineage>
        <taxon>Bacteria</taxon>
        <taxon>Bacillati</taxon>
        <taxon>Actinomycetota</taxon>
        <taxon>Actinomycetes</taxon>
        <taxon>Mycobacteriales</taxon>
        <taxon>Nocardiaceae</taxon>
        <taxon>Antrihabitans</taxon>
    </lineage>
</organism>
<accession>A0A848KM02</accession>
<proteinExistence type="predicted"/>
<name>A0A848KM02_9NOCA</name>
<evidence type="ECO:0008006" key="3">
    <source>
        <dbReference type="Google" id="ProtNLM"/>
    </source>
</evidence>
<comment type="caution">
    <text evidence="1">The sequence shown here is derived from an EMBL/GenBank/DDBJ whole genome shotgun (WGS) entry which is preliminary data.</text>
</comment>
<keyword evidence="2" id="KW-1185">Reference proteome</keyword>
<dbReference type="RefSeq" id="WP_169594409.1">
    <property type="nucleotide sequence ID" value="NZ_VCQU01000016.1"/>
</dbReference>
<gene>
    <name evidence="1" type="ORF">FGL95_30100</name>
</gene>
<evidence type="ECO:0000313" key="1">
    <source>
        <dbReference type="EMBL" id="NMN99279.1"/>
    </source>
</evidence>
<reference evidence="1 2" key="1">
    <citation type="submission" date="2019-05" db="EMBL/GenBank/DDBJ databases">
        <authorList>
            <person name="Lee S.D."/>
        </authorList>
    </citation>
    <scope>NUCLEOTIDE SEQUENCE [LARGE SCALE GENOMIC DNA]</scope>
    <source>
        <strain evidence="1 2">YC2-7</strain>
    </source>
</reference>
<reference evidence="1 2" key="2">
    <citation type="submission" date="2020-06" db="EMBL/GenBank/DDBJ databases">
        <title>Antribacter stalactiti gen. nov., sp. nov., a new member of the family Nacardiaceae isolated from a cave.</title>
        <authorList>
            <person name="Kim I.S."/>
        </authorList>
    </citation>
    <scope>NUCLEOTIDE SEQUENCE [LARGE SCALE GENOMIC DNA]</scope>
    <source>
        <strain evidence="1 2">YC2-7</strain>
    </source>
</reference>